<sequence length="188" mass="19910">MRRPLTLVMTAAVVAALAAGCGSDSSSKDVPSPATPVSAVPSFPDQGISFKAPDGWALDAGRAPLVATVQAGPSTVAVWRYPRTEKLPVTKDELKAARDALVKAAQARDSTFQVIKAASATIAGKPAVQIRARETIAGLLRTVRSTHIYSARSEIVIDAYSDTDNFRAVDAQVFRPLLKTFEVHAPRA</sequence>
<dbReference type="Proteomes" id="UP000321805">
    <property type="component" value="Chromosome"/>
</dbReference>
<name>A0A5B8U8G6_9ACTN</name>
<keyword evidence="1" id="KW-0732">Signal</keyword>
<evidence type="ECO:0000313" key="2">
    <source>
        <dbReference type="EMBL" id="QEC49247.1"/>
    </source>
</evidence>
<evidence type="ECO:0000256" key="1">
    <source>
        <dbReference type="SAM" id="SignalP"/>
    </source>
</evidence>
<dbReference type="PROSITE" id="PS51257">
    <property type="entry name" value="PROKAR_LIPOPROTEIN"/>
    <property type="match status" value="1"/>
</dbReference>
<dbReference type="KEGG" id="bsol:FSW04_17800"/>
<gene>
    <name evidence="2" type="ORF">FSW04_17800</name>
</gene>
<feature type="signal peptide" evidence="1">
    <location>
        <begin position="1"/>
        <end position="18"/>
    </location>
</feature>
<keyword evidence="3" id="KW-1185">Reference proteome</keyword>
<proteinExistence type="predicted"/>
<feature type="chain" id="PRO_5038982719" description="DUF1795 domain-containing protein" evidence="1">
    <location>
        <begin position="19"/>
        <end position="188"/>
    </location>
</feature>
<evidence type="ECO:0000313" key="3">
    <source>
        <dbReference type="Proteomes" id="UP000321805"/>
    </source>
</evidence>
<evidence type="ECO:0008006" key="4">
    <source>
        <dbReference type="Google" id="ProtNLM"/>
    </source>
</evidence>
<dbReference type="RefSeq" id="WP_146921610.1">
    <property type="nucleotide sequence ID" value="NZ_CP042430.1"/>
</dbReference>
<dbReference type="OrthoDB" id="5244065at2"/>
<dbReference type="EMBL" id="CP042430">
    <property type="protein sequence ID" value="QEC49247.1"/>
    <property type="molecule type" value="Genomic_DNA"/>
</dbReference>
<dbReference type="AlphaFoldDB" id="A0A5B8U8G6"/>
<reference evidence="2 3" key="1">
    <citation type="journal article" date="2018" name="J. Microbiol.">
        <title>Baekduia soli gen. nov., sp. nov., a novel bacterium isolated from the soil of Baekdu Mountain and proposal of a novel family name, Baekduiaceae fam. nov.</title>
        <authorList>
            <person name="An D.S."/>
            <person name="Siddiqi M.Z."/>
            <person name="Kim K.H."/>
            <person name="Yu H.S."/>
            <person name="Im W.T."/>
        </authorList>
    </citation>
    <scope>NUCLEOTIDE SEQUENCE [LARGE SCALE GENOMIC DNA]</scope>
    <source>
        <strain evidence="2 3">BR7-21</strain>
    </source>
</reference>
<accession>A0A5B8U8G6</accession>
<protein>
    <recommendedName>
        <fullName evidence="4">DUF1795 domain-containing protein</fullName>
    </recommendedName>
</protein>
<organism evidence="2 3">
    <name type="scientific">Baekduia soli</name>
    <dbReference type="NCBI Taxonomy" id="496014"/>
    <lineage>
        <taxon>Bacteria</taxon>
        <taxon>Bacillati</taxon>
        <taxon>Actinomycetota</taxon>
        <taxon>Thermoleophilia</taxon>
        <taxon>Solirubrobacterales</taxon>
        <taxon>Baekduiaceae</taxon>
        <taxon>Baekduia</taxon>
    </lineage>
</organism>